<dbReference type="SUPFAM" id="SSF52540">
    <property type="entry name" value="P-loop containing nucleoside triphosphate hydrolases"/>
    <property type="match status" value="1"/>
</dbReference>
<feature type="compositionally biased region" description="Basic and acidic residues" evidence="11">
    <location>
        <begin position="1"/>
        <end position="16"/>
    </location>
</feature>
<dbReference type="NCBIfam" id="TIGR01313">
    <property type="entry name" value="therm_gnt_kin"/>
    <property type="match status" value="1"/>
</dbReference>
<dbReference type="PANTHER" id="PTHR43442">
    <property type="entry name" value="GLUCONOKINASE-RELATED"/>
    <property type="match status" value="1"/>
</dbReference>
<evidence type="ECO:0000256" key="4">
    <source>
        <dbReference type="ARBA" id="ARBA00022679"/>
    </source>
</evidence>
<evidence type="ECO:0000313" key="12">
    <source>
        <dbReference type="EMBL" id="GCE38570.1"/>
    </source>
</evidence>
<reference evidence="12 13" key="1">
    <citation type="submission" date="2018-11" db="EMBL/GenBank/DDBJ databases">
        <title>Microbial catabolism of amino acid.</title>
        <authorList>
            <person name="Hibi M."/>
            <person name="Ogawa J."/>
        </authorList>
    </citation>
    <scope>NUCLEOTIDE SEQUENCE [LARGE SCALE GENOMIC DNA]</scope>
    <source>
        <strain evidence="12 13">C31-06</strain>
    </source>
</reference>
<dbReference type="EMBL" id="BHYM01000020">
    <property type="protein sequence ID" value="GCE38570.1"/>
    <property type="molecule type" value="Genomic_DNA"/>
</dbReference>
<keyword evidence="13" id="KW-1185">Reference proteome</keyword>
<evidence type="ECO:0000256" key="6">
    <source>
        <dbReference type="ARBA" id="ARBA00022777"/>
    </source>
</evidence>
<comment type="similarity">
    <text evidence="2 10">Belongs to the gluconokinase GntK/GntV family.</text>
</comment>
<keyword evidence="5 10" id="KW-0547">Nucleotide-binding</keyword>
<accession>A0A402C4M6</accession>
<sequence length="190" mass="20347">MSSEVGEVHVSTREPVGRTPQTADPVLVLMGVSGSGKSTVAGIIAGAMGWDLQEGDALHPPANVAKMASGQPLTDEDRWPWLDLVAGWIRDHTDNGLPGVITCSALKRSYRDVLRGDNVVFVHLAGSRAQIGERLTARLDHFMPPSLLDTQISTLEPIEPDEDAIVVDVGGSPTQVATEIIARLEQRLGR</sequence>
<keyword evidence="4 10" id="KW-0808">Transferase</keyword>
<dbReference type="Pfam" id="PF01202">
    <property type="entry name" value="SKI"/>
    <property type="match status" value="1"/>
</dbReference>
<evidence type="ECO:0000313" key="13">
    <source>
        <dbReference type="Proteomes" id="UP000287519"/>
    </source>
</evidence>
<dbReference type="GO" id="GO:0005737">
    <property type="term" value="C:cytoplasm"/>
    <property type="evidence" value="ECO:0007669"/>
    <property type="project" value="TreeGrafter"/>
</dbReference>
<feature type="region of interest" description="Disordered" evidence="11">
    <location>
        <begin position="1"/>
        <end position="20"/>
    </location>
</feature>
<evidence type="ECO:0000256" key="7">
    <source>
        <dbReference type="ARBA" id="ARBA00022840"/>
    </source>
</evidence>
<evidence type="ECO:0000256" key="5">
    <source>
        <dbReference type="ARBA" id="ARBA00022741"/>
    </source>
</evidence>
<dbReference type="InterPro" id="IPR006001">
    <property type="entry name" value="Therm_gnt_kin"/>
</dbReference>
<evidence type="ECO:0000256" key="8">
    <source>
        <dbReference type="ARBA" id="ARBA00023064"/>
    </source>
</evidence>
<name>A0A402C4M6_RHOWR</name>
<comment type="pathway">
    <text evidence="1">Carbohydrate acid metabolism.</text>
</comment>
<dbReference type="EC" id="2.7.1.12" evidence="3 10"/>
<evidence type="ECO:0000256" key="2">
    <source>
        <dbReference type="ARBA" id="ARBA00008420"/>
    </source>
</evidence>
<organism evidence="12 13">
    <name type="scientific">Rhodococcus wratislaviensis</name>
    <name type="common">Tsukamurella wratislaviensis</name>
    <dbReference type="NCBI Taxonomy" id="44752"/>
    <lineage>
        <taxon>Bacteria</taxon>
        <taxon>Bacillati</taxon>
        <taxon>Actinomycetota</taxon>
        <taxon>Actinomycetes</taxon>
        <taxon>Mycobacteriales</taxon>
        <taxon>Nocardiaceae</taxon>
        <taxon>Rhodococcus</taxon>
    </lineage>
</organism>
<comment type="catalytic activity">
    <reaction evidence="9 10">
        <text>D-gluconate + ATP = 6-phospho-D-gluconate + ADP + H(+)</text>
        <dbReference type="Rhea" id="RHEA:19433"/>
        <dbReference type="ChEBI" id="CHEBI:15378"/>
        <dbReference type="ChEBI" id="CHEBI:18391"/>
        <dbReference type="ChEBI" id="CHEBI:30616"/>
        <dbReference type="ChEBI" id="CHEBI:58759"/>
        <dbReference type="ChEBI" id="CHEBI:456216"/>
        <dbReference type="EC" id="2.7.1.12"/>
    </reaction>
</comment>
<dbReference type="CDD" id="cd02021">
    <property type="entry name" value="GntK"/>
    <property type="match status" value="1"/>
</dbReference>
<keyword evidence="6 10" id="KW-0418">Kinase</keyword>
<dbReference type="GO" id="GO:0005524">
    <property type="term" value="F:ATP binding"/>
    <property type="evidence" value="ECO:0007669"/>
    <property type="project" value="UniProtKB-KW"/>
</dbReference>
<evidence type="ECO:0000256" key="11">
    <source>
        <dbReference type="SAM" id="MobiDB-lite"/>
    </source>
</evidence>
<evidence type="ECO:0000256" key="10">
    <source>
        <dbReference type="RuleBase" id="RU363066"/>
    </source>
</evidence>
<dbReference type="GO" id="GO:0046316">
    <property type="term" value="F:gluconokinase activity"/>
    <property type="evidence" value="ECO:0007669"/>
    <property type="project" value="UniProtKB-EC"/>
</dbReference>
<evidence type="ECO:0000256" key="1">
    <source>
        <dbReference type="ARBA" id="ARBA00004761"/>
    </source>
</evidence>
<evidence type="ECO:0000256" key="9">
    <source>
        <dbReference type="ARBA" id="ARBA00048090"/>
    </source>
</evidence>
<keyword evidence="7 10" id="KW-0067">ATP-binding</keyword>
<dbReference type="FunFam" id="3.40.50.300:FF:000522">
    <property type="entry name" value="Gluconokinase"/>
    <property type="match status" value="1"/>
</dbReference>
<dbReference type="GO" id="GO:0019521">
    <property type="term" value="P:D-gluconate metabolic process"/>
    <property type="evidence" value="ECO:0007669"/>
    <property type="project" value="UniProtKB-KW"/>
</dbReference>
<dbReference type="RefSeq" id="WP_397489322.1">
    <property type="nucleotide sequence ID" value="NZ_BHYM01000020.1"/>
</dbReference>
<dbReference type="AlphaFoldDB" id="A0A402C4M6"/>
<keyword evidence="8" id="KW-0311">Gluconate utilization</keyword>
<dbReference type="Gene3D" id="3.40.50.300">
    <property type="entry name" value="P-loop containing nucleotide triphosphate hydrolases"/>
    <property type="match status" value="1"/>
</dbReference>
<protein>
    <recommendedName>
        <fullName evidence="3 10">Gluconokinase</fullName>
        <ecNumber evidence="3 10">2.7.1.12</ecNumber>
    </recommendedName>
</protein>
<gene>
    <name evidence="12" type="ORF">Rhow_002094</name>
</gene>
<dbReference type="InterPro" id="IPR031322">
    <property type="entry name" value="Shikimate/glucono_kinase"/>
</dbReference>
<dbReference type="Proteomes" id="UP000287519">
    <property type="component" value="Unassembled WGS sequence"/>
</dbReference>
<proteinExistence type="inferred from homology"/>
<comment type="caution">
    <text evidence="12">The sequence shown here is derived from an EMBL/GenBank/DDBJ whole genome shotgun (WGS) entry which is preliminary data.</text>
</comment>
<dbReference type="PANTHER" id="PTHR43442:SF3">
    <property type="entry name" value="GLUCONOKINASE-RELATED"/>
    <property type="match status" value="1"/>
</dbReference>
<dbReference type="InterPro" id="IPR027417">
    <property type="entry name" value="P-loop_NTPase"/>
</dbReference>
<evidence type="ECO:0000256" key="3">
    <source>
        <dbReference type="ARBA" id="ARBA00012054"/>
    </source>
</evidence>